<evidence type="ECO:0000256" key="3">
    <source>
        <dbReference type="ARBA" id="ARBA00022475"/>
    </source>
</evidence>
<keyword evidence="3" id="KW-1003">Cell membrane</keyword>
<dbReference type="PROSITE" id="PS50850">
    <property type="entry name" value="MFS"/>
    <property type="match status" value="1"/>
</dbReference>
<dbReference type="CDD" id="cd17324">
    <property type="entry name" value="MFS_NepI_like"/>
    <property type="match status" value="1"/>
</dbReference>
<feature type="transmembrane region" description="Helical" evidence="7">
    <location>
        <begin position="161"/>
        <end position="181"/>
    </location>
</feature>
<dbReference type="PANTHER" id="PTHR43124">
    <property type="entry name" value="PURINE EFFLUX PUMP PBUE"/>
    <property type="match status" value="1"/>
</dbReference>
<dbReference type="PANTHER" id="PTHR43124:SF3">
    <property type="entry name" value="CHLORAMPHENICOL EFFLUX PUMP RV0191"/>
    <property type="match status" value="1"/>
</dbReference>
<evidence type="ECO:0000313" key="10">
    <source>
        <dbReference type="Proteomes" id="UP000050949"/>
    </source>
</evidence>
<evidence type="ECO:0000256" key="2">
    <source>
        <dbReference type="ARBA" id="ARBA00022448"/>
    </source>
</evidence>
<name>A0A0R1XCI0_9LACO</name>
<evidence type="ECO:0000256" key="6">
    <source>
        <dbReference type="ARBA" id="ARBA00023136"/>
    </source>
</evidence>
<feature type="transmembrane region" description="Helical" evidence="7">
    <location>
        <begin position="336"/>
        <end position="362"/>
    </location>
</feature>
<dbReference type="InterPro" id="IPR011701">
    <property type="entry name" value="MFS"/>
</dbReference>
<dbReference type="GO" id="GO:0005886">
    <property type="term" value="C:plasma membrane"/>
    <property type="evidence" value="ECO:0007669"/>
    <property type="project" value="UniProtKB-SubCell"/>
</dbReference>
<comment type="caution">
    <text evidence="9">The sequence shown here is derived from an EMBL/GenBank/DDBJ whole genome shotgun (WGS) entry which is preliminary data.</text>
</comment>
<sequence>MTSFKVRSFVLILLAFVLGCSEFIIVGVLDDISTELHVGVSTVGYLVTIFALVYAVSTPFVTSAVGQHTLYRFMLFLMGIFIIGNVLSAVAFTYPVLVVSRIITAIVSGPLISIALTFANYIAPISKKAWLISWVFSGFSIASVFGVPLGTWIATAAGWRMSFAAIVVVSVLTMALIAFSLPRDLRQRRRTQAAGQGQSADGVMALFKDRRIQIGMLMPMVSIAGVYVVYTYLRPLLSRNLGFTTNVVTILLFIFGVMSLISNQLSGRLADNDGLLKMPKIFGAELVLMLLMPLALTNRVTGLIALMLMGVVMYLINSPIQMHFLGVAERDYPQAIVMASSLNSIFANFGIALGSATGGLIVDHLSMRVTGFGGAVYILAALLLVIWLNRVNKQAAEAVPVKQVPTGAAAKVQKG</sequence>
<accession>A0A0R1XCI0</accession>
<dbReference type="SUPFAM" id="SSF103473">
    <property type="entry name" value="MFS general substrate transporter"/>
    <property type="match status" value="1"/>
</dbReference>
<feature type="transmembrane region" description="Helical" evidence="7">
    <location>
        <begin position="369"/>
        <end position="388"/>
    </location>
</feature>
<dbReference type="Proteomes" id="UP000050949">
    <property type="component" value="Unassembled WGS sequence"/>
</dbReference>
<dbReference type="PATRIC" id="fig|1122147.4.peg.2670"/>
<dbReference type="Pfam" id="PF07690">
    <property type="entry name" value="MFS_1"/>
    <property type="match status" value="1"/>
</dbReference>
<dbReference type="InterPro" id="IPR020846">
    <property type="entry name" value="MFS_dom"/>
</dbReference>
<proteinExistence type="predicted"/>
<dbReference type="RefSeq" id="WP_051225109.1">
    <property type="nucleotide sequence ID" value="NZ_AUEH01000005.1"/>
</dbReference>
<feature type="transmembrane region" description="Helical" evidence="7">
    <location>
        <begin position="245"/>
        <end position="265"/>
    </location>
</feature>
<evidence type="ECO:0000313" key="9">
    <source>
        <dbReference type="EMBL" id="KRM27381.1"/>
    </source>
</evidence>
<protein>
    <submittedName>
        <fullName evidence="9">MFS family major facilitator transporter</fullName>
    </submittedName>
</protein>
<dbReference type="OrthoDB" id="9788453at2"/>
<feature type="transmembrane region" description="Helical" evidence="7">
    <location>
        <begin position="130"/>
        <end position="155"/>
    </location>
</feature>
<dbReference type="EMBL" id="AZFW01000050">
    <property type="protein sequence ID" value="KRM27381.1"/>
    <property type="molecule type" value="Genomic_DNA"/>
</dbReference>
<evidence type="ECO:0000256" key="5">
    <source>
        <dbReference type="ARBA" id="ARBA00022989"/>
    </source>
</evidence>
<gene>
    <name evidence="9" type="ORF">FC91_GL002590</name>
</gene>
<keyword evidence="5 7" id="KW-1133">Transmembrane helix</keyword>
<evidence type="ECO:0000259" key="8">
    <source>
        <dbReference type="PROSITE" id="PS50850"/>
    </source>
</evidence>
<reference evidence="9 10" key="1">
    <citation type="journal article" date="2015" name="Genome Announc.">
        <title>Expanding the biotechnology potential of lactobacilli through comparative genomics of 213 strains and associated genera.</title>
        <authorList>
            <person name="Sun Z."/>
            <person name="Harris H.M."/>
            <person name="McCann A."/>
            <person name="Guo C."/>
            <person name="Argimon S."/>
            <person name="Zhang W."/>
            <person name="Yang X."/>
            <person name="Jeffery I.B."/>
            <person name="Cooney J.C."/>
            <person name="Kagawa T.F."/>
            <person name="Liu W."/>
            <person name="Song Y."/>
            <person name="Salvetti E."/>
            <person name="Wrobel A."/>
            <person name="Rasinkangas P."/>
            <person name="Parkhill J."/>
            <person name="Rea M.C."/>
            <person name="O'Sullivan O."/>
            <person name="Ritari J."/>
            <person name="Douillard F.P."/>
            <person name="Paul Ross R."/>
            <person name="Yang R."/>
            <person name="Briner A.E."/>
            <person name="Felis G.E."/>
            <person name="de Vos W.M."/>
            <person name="Barrangou R."/>
            <person name="Klaenhammer T.R."/>
            <person name="Caufield P.W."/>
            <person name="Cui Y."/>
            <person name="Zhang H."/>
            <person name="O'Toole P.W."/>
        </authorList>
    </citation>
    <scope>NUCLEOTIDE SEQUENCE [LARGE SCALE GENOMIC DNA]</scope>
    <source>
        <strain evidence="9 10">DSM 16991</strain>
    </source>
</reference>
<evidence type="ECO:0000256" key="4">
    <source>
        <dbReference type="ARBA" id="ARBA00022692"/>
    </source>
</evidence>
<comment type="subcellular location">
    <subcellularLocation>
        <location evidence="1">Cell membrane</location>
        <topology evidence="1">Multi-pass membrane protein</topology>
    </subcellularLocation>
</comment>
<keyword evidence="4 7" id="KW-0812">Transmembrane</keyword>
<dbReference type="eggNOG" id="COG2814">
    <property type="taxonomic scope" value="Bacteria"/>
</dbReference>
<feature type="transmembrane region" description="Helical" evidence="7">
    <location>
        <begin position="73"/>
        <end position="96"/>
    </location>
</feature>
<dbReference type="InterPro" id="IPR036259">
    <property type="entry name" value="MFS_trans_sf"/>
</dbReference>
<feature type="transmembrane region" description="Helical" evidence="7">
    <location>
        <begin position="214"/>
        <end position="233"/>
    </location>
</feature>
<feature type="domain" description="Major facilitator superfamily (MFS) profile" evidence="8">
    <location>
        <begin position="7"/>
        <end position="392"/>
    </location>
</feature>
<evidence type="ECO:0000256" key="1">
    <source>
        <dbReference type="ARBA" id="ARBA00004651"/>
    </source>
</evidence>
<organism evidence="9 10">
    <name type="scientific">Schleiferilactobacillus harbinensis DSM 16991</name>
    <dbReference type="NCBI Taxonomy" id="1122147"/>
    <lineage>
        <taxon>Bacteria</taxon>
        <taxon>Bacillati</taxon>
        <taxon>Bacillota</taxon>
        <taxon>Bacilli</taxon>
        <taxon>Lactobacillales</taxon>
        <taxon>Lactobacillaceae</taxon>
        <taxon>Schleiferilactobacillus</taxon>
    </lineage>
</organism>
<dbReference type="Gene3D" id="1.20.1250.20">
    <property type="entry name" value="MFS general substrate transporter like domains"/>
    <property type="match status" value="1"/>
</dbReference>
<evidence type="ECO:0000256" key="7">
    <source>
        <dbReference type="SAM" id="Phobius"/>
    </source>
</evidence>
<dbReference type="InterPro" id="IPR050189">
    <property type="entry name" value="MFS_Efflux_Transporters"/>
</dbReference>
<feature type="transmembrane region" description="Helical" evidence="7">
    <location>
        <begin position="102"/>
        <end position="123"/>
    </location>
</feature>
<dbReference type="PROSITE" id="PS51257">
    <property type="entry name" value="PROKAR_LIPOPROTEIN"/>
    <property type="match status" value="1"/>
</dbReference>
<keyword evidence="6 7" id="KW-0472">Membrane</keyword>
<keyword evidence="2" id="KW-0813">Transport</keyword>
<dbReference type="GO" id="GO:0022857">
    <property type="term" value="F:transmembrane transporter activity"/>
    <property type="evidence" value="ECO:0007669"/>
    <property type="project" value="InterPro"/>
</dbReference>
<dbReference type="AlphaFoldDB" id="A0A0R1XCI0"/>
<feature type="transmembrane region" description="Helical" evidence="7">
    <location>
        <begin position="39"/>
        <end position="61"/>
    </location>
</feature>